<dbReference type="SMART" id="SM00382">
    <property type="entry name" value="AAA"/>
    <property type="match status" value="1"/>
</dbReference>
<dbReference type="SUPFAM" id="SSF90123">
    <property type="entry name" value="ABC transporter transmembrane region"/>
    <property type="match status" value="1"/>
</dbReference>
<evidence type="ECO:0000259" key="8">
    <source>
        <dbReference type="PROSITE" id="PS50893"/>
    </source>
</evidence>
<name>A0A844D2V4_9RHOB</name>
<keyword evidence="5 7" id="KW-1133">Transmembrane helix</keyword>
<evidence type="ECO:0000256" key="3">
    <source>
        <dbReference type="ARBA" id="ARBA00022741"/>
    </source>
</evidence>
<feature type="domain" description="ABC transporter" evidence="8">
    <location>
        <begin position="342"/>
        <end position="561"/>
    </location>
</feature>
<dbReference type="PROSITE" id="PS50893">
    <property type="entry name" value="ABC_TRANSPORTER_2"/>
    <property type="match status" value="1"/>
</dbReference>
<keyword evidence="3" id="KW-0547">Nucleotide-binding</keyword>
<feature type="transmembrane region" description="Helical" evidence="7">
    <location>
        <begin position="279"/>
        <end position="300"/>
    </location>
</feature>
<comment type="caution">
    <text evidence="10">The sequence shown here is derived from an EMBL/GenBank/DDBJ whole genome shotgun (WGS) entry which is preliminary data.</text>
</comment>
<evidence type="ECO:0000256" key="2">
    <source>
        <dbReference type="ARBA" id="ARBA00022692"/>
    </source>
</evidence>
<dbReference type="PROSITE" id="PS50929">
    <property type="entry name" value="ABC_TM1F"/>
    <property type="match status" value="1"/>
</dbReference>
<dbReference type="EMBL" id="SZWE01000002">
    <property type="protein sequence ID" value="MRU16554.1"/>
    <property type="molecule type" value="Genomic_DNA"/>
</dbReference>
<dbReference type="Gene3D" id="1.20.1560.10">
    <property type="entry name" value="ABC transporter type 1, transmembrane domain"/>
    <property type="match status" value="1"/>
</dbReference>
<comment type="subcellular location">
    <subcellularLocation>
        <location evidence="1">Cell membrane</location>
        <topology evidence="1">Multi-pass membrane protein</topology>
    </subcellularLocation>
</comment>
<dbReference type="SUPFAM" id="SSF52540">
    <property type="entry name" value="P-loop containing nucleoside triphosphate hydrolases"/>
    <property type="match status" value="1"/>
</dbReference>
<feature type="transmembrane region" description="Helical" evidence="7">
    <location>
        <begin position="139"/>
        <end position="159"/>
    </location>
</feature>
<reference evidence="10 11" key="1">
    <citation type="submission" date="2019-05" db="EMBL/GenBank/DDBJ databases">
        <title>Roseovarius bejariae sp. nov., a moderately halophylic bacterium isolated from a saline soil in Rambla Salada (Murcia).</title>
        <authorList>
            <person name="Castro D.J."/>
            <person name="Gomez-Altuve A."/>
            <person name="Reina J.C."/>
            <person name="Rodriguez M."/>
            <person name="Sampedro I."/>
            <person name="Llamas I."/>
            <person name="Martinez-Checa F."/>
        </authorList>
    </citation>
    <scope>NUCLEOTIDE SEQUENCE [LARGE SCALE GENOMIC DNA]</scope>
    <source>
        <strain evidence="10 11">A21</strain>
    </source>
</reference>
<keyword evidence="11" id="KW-1185">Reference proteome</keyword>
<dbReference type="InterPro" id="IPR003593">
    <property type="entry name" value="AAA+_ATPase"/>
</dbReference>
<evidence type="ECO:0000256" key="4">
    <source>
        <dbReference type="ARBA" id="ARBA00022840"/>
    </source>
</evidence>
<evidence type="ECO:0000259" key="9">
    <source>
        <dbReference type="PROSITE" id="PS50929"/>
    </source>
</evidence>
<organism evidence="10 11">
    <name type="scientific">Roseovarius bejariae</name>
    <dbReference type="NCBI Taxonomy" id="2576383"/>
    <lineage>
        <taxon>Bacteria</taxon>
        <taxon>Pseudomonadati</taxon>
        <taxon>Pseudomonadota</taxon>
        <taxon>Alphaproteobacteria</taxon>
        <taxon>Rhodobacterales</taxon>
        <taxon>Roseobacteraceae</taxon>
        <taxon>Roseovarius</taxon>
    </lineage>
</organism>
<evidence type="ECO:0000256" key="7">
    <source>
        <dbReference type="SAM" id="Phobius"/>
    </source>
</evidence>
<feature type="transmembrane region" description="Helical" evidence="7">
    <location>
        <begin position="21"/>
        <end position="37"/>
    </location>
</feature>
<dbReference type="InterPro" id="IPR003439">
    <property type="entry name" value="ABC_transporter-like_ATP-bd"/>
</dbReference>
<dbReference type="Proteomes" id="UP000564704">
    <property type="component" value="Unassembled WGS sequence"/>
</dbReference>
<accession>A0A844D2V4</accession>
<dbReference type="InterPro" id="IPR036640">
    <property type="entry name" value="ABC1_TM_sf"/>
</dbReference>
<evidence type="ECO:0000256" key="6">
    <source>
        <dbReference type="ARBA" id="ARBA00023136"/>
    </source>
</evidence>
<evidence type="ECO:0000313" key="10">
    <source>
        <dbReference type="EMBL" id="MRU16554.1"/>
    </source>
</evidence>
<dbReference type="PANTHER" id="PTHR24221:SF654">
    <property type="entry name" value="ATP-BINDING CASSETTE SUB-FAMILY B MEMBER 6"/>
    <property type="match status" value="1"/>
</dbReference>
<dbReference type="OrthoDB" id="5288404at2"/>
<evidence type="ECO:0000256" key="5">
    <source>
        <dbReference type="ARBA" id="ARBA00022989"/>
    </source>
</evidence>
<dbReference type="GO" id="GO:0005524">
    <property type="term" value="F:ATP binding"/>
    <property type="evidence" value="ECO:0007669"/>
    <property type="project" value="UniProtKB-KW"/>
</dbReference>
<evidence type="ECO:0000256" key="1">
    <source>
        <dbReference type="ARBA" id="ARBA00004651"/>
    </source>
</evidence>
<dbReference type="GO" id="GO:0034040">
    <property type="term" value="F:ATPase-coupled lipid transmembrane transporter activity"/>
    <property type="evidence" value="ECO:0007669"/>
    <property type="project" value="TreeGrafter"/>
</dbReference>
<keyword evidence="4 10" id="KW-0067">ATP-binding</keyword>
<dbReference type="GO" id="GO:0140359">
    <property type="term" value="F:ABC-type transporter activity"/>
    <property type="evidence" value="ECO:0007669"/>
    <property type="project" value="InterPro"/>
</dbReference>
<evidence type="ECO:0000313" key="11">
    <source>
        <dbReference type="Proteomes" id="UP000564704"/>
    </source>
</evidence>
<dbReference type="RefSeq" id="WP_154153616.1">
    <property type="nucleotide sequence ID" value="NZ_SZWE01000002.1"/>
</dbReference>
<dbReference type="AlphaFoldDB" id="A0A844D2V4"/>
<feature type="transmembrane region" description="Helical" evidence="7">
    <location>
        <begin position="250"/>
        <end position="273"/>
    </location>
</feature>
<dbReference type="InterPro" id="IPR027417">
    <property type="entry name" value="P-loop_NTPase"/>
</dbReference>
<feature type="transmembrane region" description="Helical" evidence="7">
    <location>
        <begin position="165"/>
        <end position="186"/>
    </location>
</feature>
<dbReference type="InterPro" id="IPR039421">
    <property type="entry name" value="Type_1_exporter"/>
</dbReference>
<dbReference type="Pfam" id="PF00005">
    <property type="entry name" value="ABC_tran"/>
    <property type="match status" value="1"/>
</dbReference>
<proteinExistence type="predicted"/>
<keyword evidence="6 7" id="KW-0472">Membrane</keyword>
<feature type="transmembrane region" description="Helical" evidence="7">
    <location>
        <begin position="43"/>
        <end position="62"/>
    </location>
</feature>
<sequence length="561" mass="59046">MRWLWQIYRLLWRADKRAMRRGFALSVAVLVAGAALLGLSGWFITAAAAAGLAGAGAVFDVFRPSAGVRFLALGRTAARYGERILTHDATLRALANLRVRLLAGIAARPWRQLSRMRGSQALNRIVADVDALDGVMLRLALPLLAGAATLALGLAVLTWLTTPIIALWVVGILGLGGAASLTVAAMRARRAARRAEAAMQALRTRSMDMMRAKTDLVMHGVLDRARADFHGAAERMEAARATVDRAEHRAGLALGGAALLAATGALGLGAALVQDGTLTPAQAALEFFAALALAEVFGPLRRGVADLGRMMDAARRVGRQLEQANAAHRPAPPEHAPSPGRLALQNVTLREDRAMAPVVSGVSLTLAPGDIVALTGPSGCGKSTILHLAAGLLEANEGHVALDGRVMADWSEADLRARVGLLPQRSALTRGTVADILRVALPDASEARMRAVLEAVALWPVLAPRGGLQAELSETGTGLSGGETRRLALARVLLRRPALLLLDEPTTGLDHDTARAVLAGIRKLCPQSTILIASHSPAETEWAQASGGSRFPVTTNRDSRM</sequence>
<gene>
    <name evidence="10" type="ORF">FDP25_14015</name>
</gene>
<feature type="domain" description="ABC transmembrane type-1" evidence="9">
    <location>
        <begin position="22"/>
        <end position="309"/>
    </location>
</feature>
<keyword evidence="2 7" id="KW-0812">Transmembrane</keyword>
<dbReference type="GO" id="GO:0016887">
    <property type="term" value="F:ATP hydrolysis activity"/>
    <property type="evidence" value="ECO:0007669"/>
    <property type="project" value="InterPro"/>
</dbReference>
<protein>
    <submittedName>
        <fullName evidence="10">ATP-binding cassette domain-containing protein</fullName>
    </submittedName>
</protein>
<dbReference type="InterPro" id="IPR011527">
    <property type="entry name" value="ABC1_TM_dom"/>
</dbReference>
<dbReference type="Gene3D" id="3.40.50.300">
    <property type="entry name" value="P-loop containing nucleotide triphosphate hydrolases"/>
    <property type="match status" value="1"/>
</dbReference>
<dbReference type="GO" id="GO:0005886">
    <property type="term" value="C:plasma membrane"/>
    <property type="evidence" value="ECO:0007669"/>
    <property type="project" value="UniProtKB-SubCell"/>
</dbReference>
<dbReference type="PANTHER" id="PTHR24221">
    <property type="entry name" value="ATP-BINDING CASSETTE SUB-FAMILY B"/>
    <property type="match status" value="1"/>
</dbReference>